<dbReference type="Proteomes" id="UP000637239">
    <property type="component" value="Chromosome 3"/>
</dbReference>
<keyword evidence="3" id="KW-1185">Reference proteome</keyword>
<gene>
    <name evidence="2" type="ORF">ACHE_30098S</name>
</gene>
<reference evidence="2" key="2">
    <citation type="submission" date="2021-02" db="EMBL/GenBank/DDBJ databases">
        <title>Aspergillus chevalieri M1 genome sequence.</title>
        <authorList>
            <person name="Kadooka C."/>
            <person name="Mori K."/>
            <person name="Futagami T."/>
        </authorList>
    </citation>
    <scope>NUCLEOTIDE SEQUENCE</scope>
    <source>
        <strain evidence="2">M1</strain>
    </source>
</reference>
<feature type="region of interest" description="Disordered" evidence="1">
    <location>
        <begin position="224"/>
        <end position="302"/>
    </location>
</feature>
<dbReference type="AlphaFoldDB" id="A0A7R7VK12"/>
<feature type="region of interest" description="Disordered" evidence="1">
    <location>
        <begin position="1"/>
        <end position="211"/>
    </location>
</feature>
<dbReference type="GeneID" id="66980470"/>
<name>A0A7R7VK12_ASPCH</name>
<evidence type="ECO:0000313" key="3">
    <source>
        <dbReference type="Proteomes" id="UP000637239"/>
    </source>
</evidence>
<dbReference type="RefSeq" id="XP_043134633.1">
    <property type="nucleotide sequence ID" value="XM_043276679.1"/>
</dbReference>
<protein>
    <submittedName>
        <fullName evidence="2">Uncharacterized protein</fullName>
    </submittedName>
</protein>
<feature type="compositionally biased region" description="Low complexity" evidence="1">
    <location>
        <begin position="152"/>
        <end position="167"/>
    </location>
</feature>
<organism evidence="2 3">
    <name type="scientific">Aspergillus chevalieri</name>
    <name type="common">Eurotium chevalieri</name>
    <dbReference type="NCBI Taxonomy" id="182096"/>
    <lineage>
        <taxon>Eukaryota</taxon>
        <taxon>Fungi</taxon>
        <taxon>Dikarya</taxon>
        <taxon>Ascomycota</taxon>
        <taxon>Pezizomycotina</taxon>
        <taxon>Eurotiomycetes</taxon>
        <taxon>Eurotiomycetidae</taxon>
        <taxon>Eurotiales</taxon>
        <taxon>Aspergillaceae</taxon>
        <taxon>Aspergillus</taxon>
        <taxon>Aspergillus subgen. Aspergillus</taxon>
    </lineage>
</organism>
<accession>A0A7R7VK12</accession>
<proteinExistence type="predicted"/>
<feature type="compositionally biased region" description="Pro residues" evidence="1">
    <location>
        <begin position="187"/>
        <end position="199"/>
    </location>
</feature>
<reference evidence="2" key="1">
    <citation type="submission" date="2021-01" db="EMBL/GenBank/DDBJ databases">
        <authorList>
            <consortium name="Aspergillus chevalieri M1 genome sequencing consortium"/>
            <person name="Kazuki M."/>
            <person name="Futagami T."/>
        </authorList>
    </citation>
    <scope>NUCLEOTIDE SEQUENCE</scope>
    <source>
        <strain evidence="2">M1</strain>
    </source>
</reference>
<dbReference type="EMBL" id="AP024418">
    <property type="protein sequence ID" value="BCR86111.1"/>
    <property type="molecule type" value="Genomic_DNA"/>
</dbReference>
<feature type="region of interest" description="Disordered" evidence="1">
    <location>
        <begin position="376"/>
        <end position="503"/>
    </location>
</feature>
<feature type="compositionally biased region" description="Basic and acidic residues" evidence="1">
    <location>
        <begin position="106"/>
        <end position="126"/>
    </location>
</feature>
<feature type="compositionally biased region" description="Basic and acidic residues" evidence="1">
    <location>
        <begin position="40"/>
        <end position="51"/>
    </location>
</feature>
<sequence length="503" mass="53973">MSDFKTIMKEGWHPKARDGGKESWRSDFKGINQVAGWMGKGKDSSSEKSEHISTPLSSLKDPASFGPPPKHVKYHGPSALPNETTPDRSGLGAPLRQEQIYQQRQHQAEIEAREAEEQAAEEERRAAPPAPYRVNTTGLRTDHLPPPPKRVGSSISGSSASSGNSNSRPPPSLPPRLPPRTNSTPVQSPPAYSPIPQPGLGPASDGYVNQGATSRLANAGVSVPALGVGGENQDLQSTASPGGAPVNELQSRFSQMRTGSSYSRPAPPPPPGRGRNTPAQDNPPASGSGGVRSTINNFREQHADKIDAGKQKMGNFREQHSDKIDAGKQKMGNFREQHSDKIDAGKQKMGNFREQHSDKIDAGKEKMGNFREQHADKIDTGKQKIGNFREQHADKIDTGKEKMGNFREQHADKIDAGKQKMSGLSKRIGSFVEGQRSQPSERPAPPPSASTPSTSNAGVESIAKKKPPPPPPKRADIRAPSVQTAPSPSGPPPLPLSSKPRIV</sequence>
<feature type="compositionally biased region" description="Polar residues" evidence="1">
    <location>
        <begin position="277"/>
        <end position="298"/>
    </location>
</feature>
<feature type="compositionally biased region" description="Pro residues" evidence="1">
    <location>
        <begin position="168"/>
        <end position="178"/>
    </location>
</feature>
<feature type="compositionally biased region" description="Basic and acidic residues" evidence="1">
    <location>
        <begin position="1"/>
        <end position="28"/>
    </location>
</feature>
<feature type="compositionally biased region" description="Basic and acidic residues" evidence="1">
    <location>
        <begin position="376"/>
        <end position="418"/>
    </location>
</feature>
<dbReference type="KEGG" id="ache:ACHE_30098S"/>
<evidence type="ECO:0000256" key="1">
    <source>
        <dbReference type="SAM" id="MobiDB-lite"/>
    </source>
</evidence>
<evidence type="ECO:0000313" key="2">
    <source>
        <dbReference type="EMBL" id="BCR86111.1"/>
    </source>
</evidence>
<feature type="compositionally biased region" description="Polar residues" evidence="1">
    <location>
        <begin position="248"/>
        <end position="258"/>
    </location>
</feature>